<evidence type="ECO:0000313" key="2">
    <source>
        <dbReference type="Proteomes" id="UP000308760"/>
    </source>
</evidence>
<dbReference type="Pfam" id="PF07210">
    <property type="entry name" value="DUF1416"/>
    <property type="match status" value="1"/>
</dbReference>
<reference evidence="1 2" key="2">
    <citation type="submission" date="2019-05" db="EMBL/GenBank/DDBJ databases">
        <title>Glycomyces buryatensis sp. nov.</title>
        <authorList>
            <person name="Nikitina E."/>
        </authorList>
    </citation>
    <scope>NUCLEOTIDE SEQUENCE [LARGE SCALE GENOMIC DNA]</scope>
    <source>
        <strain evidence="1 2">18</strain>
    </source>
</reference>
<dbReference type="InterPro" id="IPR010814">
    <property type="entry name" value="DUF1416"/>
</dbReference>
<protein>
    <submittedName>
        <fullName evidence="1">DUF1416 domain-containing protein</fullName>
    </submittedName>
</protein>
<proteinExistence type="predicted"/>
<dbReference type="OrthoDB" id="3729294at2"/>
<evidence type="ECO:0000313" key="1">
    <source>
        <dbReference type="EMBL" id="THV41458.1"/>
    </source>
</evidence>
<reference evidence="2" key="1">
    <citation type="submission" date="2019-04" db="EMBL/GenBank/DDBJ databases">
        <title>Nocardioides xinjiangensis sp. nov.</title>
        <authorList>
            <person name="Liu S."/>
        </authorList>
    </citation>
    <scope>NUCLEOTIDE SEQUENCE [LARGE SCALE GENOMIC DNA]</scope>
    <source>
        <strain evidence="2">18</strain>
    </source>
</reference>
<dbReference type="Gene3D" id="2.60.40.10">
    <property type="entry name" value="Immunoglobulins"/>
    <property type="match status" value="1"/>
</dbReference>
<dbReference type="GO" id="GO:0005975">
    <property type="term" value="P:carbohydrate metabolic process"/>
    <property type="evidence" value="ECO:0007669"/>
    <property type="project" value="UniProtKB-ARBA"/>
</dbReference>
<dbReference type="Proteomes" id="UP000308760">
    <property type="component" value="Unassembled WGS sequence"/>
</dbReference>
<dbReference type="RefSeq" id="WP_136534728.1">
    <property type="nucleotide sequence ID" value="NZ_STGY01000044.1"/>
</dbReference>
<keyword evidence="2" id="KW-1185">Reference proteome</keyword>
<dbReference type="AlphaFoldDB" id="A0A4S8QAU6"/>
<dbReference type="EMBL" id="STGY01000044">
    <property type="protein sequence ID" value="THV41458.1"/>
    <property type="molecule type" value="Genomic_DNA"/>
</dbReference>
<dbReference type="SUPFAM" id="SSF49478">
    <property type="entry name" value="Cna protein B-type domain"/>
    <property type="match status" value="1"/>
</dbReference>
<organism evidence="1 2">
    <name type="scientific">Glycomyces buryatensis</name>
    <dbReference type="NCBI Taxonomy" id="2570927"/>
    <lineage>
        <taxon>Bacteria</taxon>
        <taxon>Bacillati</taxon>
        <taxon>Actinomycetota</taxon>
        <taxon>Actinomycetes</taxon>
        <taxon>Glycomycetales</taxon>
        <taxon>Glycomycetaceae</taxon>
        <taxon>Glycomyces</taxon>
    </lineage>
</organism>
<comment type="caution">
    <text evidence="1">The sequence shown here is derived from an EMBL/GenBank/DDBJ whole genome shotgun (WGS) entry which is preliminary data.</text>
</comment>
<sequence length="103" mass="10766">MSDGCAAPDQDAALPASVDIERETVLTGTVANDEGELVQGAYVRLLDSSGEFTAEVVTGEGGQFRFFAAPGKWTLRALSRFGDATGEVDAVQGLNEAKLSVSR</sequence>
<dbReference type="InterPro" id="IPR013783">
    <property type="entry name" value="Ig-like_fold"/>
</dbReference>
<gene>
    <name evidence="1" type="ORF">FAB82_11710</name>
</gene>
<name>A0A4S8QAU6_9ACTN</name>
<accession>A0A4S8QAU6</accession>